<dbReference type="Pfam" id="PF02826">
    <property type="entry name" value="2-Hacid_dh_C"/>
    <property type="match status" value="1"/>
</dbReference>
<evidence type="ECO:0000256" key="1">
    <source>
        <dbReference type="ARBA" id="ARBA00005854"/>
    </source>
</evidence>
<dbReference type="Gene3D" id="3.40.50.720">
    <property type="entry name" value="NAD(P)-binding Rossmann-like Domain"/>
    <property type="match status" value="2"/>
</dbReference>
<evidence type="ECO:0000256" key="2">
    <source>
        <dbReference type="ARBA" id="ARBA00023002"/>
    </source>
</evidence>
<evidence type="ECO:0000256" key="4">
    <source>
        <dbReference type="RuleBase" id="RU003719"/>
    </source>
</evidence>
<dbReference type="InterPro" id="IPR029753">
    <property type="entry name" value="D-isomer_DH_CS"/>
</dbReference>
<dbReference type="InterPro" id="IPR006140">
    <property type="entry name" value="D-isomer_DH_NAD-bd"/>
</dbReference>
<name>A0A832I7W7_UNCEI</name>
<dbReference type="PANTHER" id="PTHR42938:SF47">
    <property type="entry name" value="HYDROXYPYRUVATE REDUCTASE"/>
    <property type="match status" value="1"/>
</dbReference>
<evidence type="ECO:0000256" key="3">
    <source>
        <dbReference type="ARBA" id="ARBA00023027"/>
    </source>
</evidence>
<dbReference type="SUPFAM" id="SSF51735">
    <property type="entry name" value="NAD(P)-binding Rossmann-fold domains"/>
    <property type="match status" value="1"/>
</dbReference>
<dbReference type="InterPro" id="IPR036291">
    <property type="entry name" value="NAD(P)-bd_dom_sf"/>
</dbReference>
<dbReference type="PANTHER" id="PTHR42938">
    <property type="entry name" value="FORMATE DEHYDROGENASE 1"/>
    <property type="match status" value="1"/>
</dbReference>
<comment type="similarity">
    <text evidence="1 4">Belongs to the D-isomer specific 2-hydroxyacid dehydrogenase family.</text>
</comment>
<dbReference type="GO" id="GO:0016616">
    <property type="term" value="F:oxidoreductase activity, acting on the CH-OH group of donors, NAD or NADP as acceptor"/>
    <property type="evidence" value="ECO:0007669"/>
    <property type="project" value="InterPro"/>
</dbReference>
<dbReference type="FunFam" id="3.40.50.720:FF:000203">
    <property type="entry name" value="D-3-phosphoglycerate dehydrogenase (SerA)"/>
    <property type="match status" value="1"/>
</dbReference>
<keyword evidence="3" id="KW-0520">NAD</keyword>
<proteinExistence type="inferred from homology"/>
<keyword evidence="2 4" id="KW-0560">Oxidoreductase</keyword>
<organism evidence="7">
    <name type="scientific">Eiseniibacteriota bacterium</name>
    <dbReference type="NCBI Taxonomy" id="2212470"/>
    <lineage>
        <taxon>Bacteria</taxon>
        <taxon>Candidatus Eiseniibacteriota</taxon>
    </lineage>
</organism>
<evidence type="ECO:0000259" key="5">
    <source>
        <dbReference type="Pfam" id="PF00389"/>
    </source>
</evidence>
<protein>
    <submittedName>
        <fullName evidence="7">Hydroxyacid dehydrogenase</fullName>
    </submittedName>
</protein>
<dbReference type="AlphaFoldDB" id="A0A832I7W7"/>
<dbReference type="InterPro" id="IPR006139">
    <property type="entry name" value="D-isomer_2_OHA_DH_cat_dom"/>
</dbReference>
<sequence length="319" mass="33114">MRRRARRVGGGVRILVADGLDAGALATLRAAGHEVVERRGLAGAALAEALAGCAALVVRGATRVTAEVLRAAPGLRIVVRAGTGLDNVDLDAARALGIAVRNTPAANAVSVAELVIGALVTFERHLAAAAADLRAGRWEKSRYAAGRELAGRTLGLVGFGRIGREVARRARAFDMTVEASDPGLDRWPEDFAWVAPRALDDLLAAADVVSVHVPLTADTRHLLDAARLARMKPDAVLVQAARGGVVDEAALEAALRGGALRGAILDVFETEPVPPGHPLLALPNVLAFPHLGASTVEAQRRAGQEAAALVLEALADGRR</sequence>
<dbReference type="CDD" id="cd12173">
    <property type="entry name" value="PGDH_4"/>
    <property type="match status" value="1"/>
</dbReference>
<gene>
    <name evidence="7" type="ORF">ENR23_02295</name>
</gene>
<reference evidence="7" key="1">
    <citation type="journal article" date="2020" name="mSystems">
        <title>Genome- and Community-Level Interaction Insights into Carbon Utilization and Element Cycling Functions of Hydrothermarchaeota in Hydrothermal Sediment.</title>
        <authorList>
            <person name="Zhou Z."/>
            <person name="Liu Y."/>
            <person name="Xu W."/>
            <person name="Pan J."/>
            <person name="Luo Z.H."/>
            <person name="Li M."/>
        </authorList>
    </citation>
    <scope>NUCLEOTIDE SEQUENCE [LARGE SCALE GENOMIC DNA]</scope>
    <source>
        <strain evidence="7">SpSt-381</strain>
    </source>
</reference>
<comment type="caution">
    <text evidence="7">The sequence shown here is derived from an EMBL/GenBank/DDBJ whole genome shotgun (WGS) entry which is preliminary data.</text>
</comment>
<feature type="domain" description="D-isomer specific 2-hydroxyacid dehydrogenase catalytic" evidence="5">
    <location>
        <begin position="14"/>
        <end position="316"/>
    </location>
</feature>
<accession>A0A832I7W7</accession>
<dbReference type="Pfam" id="PF00389">
    <property type="entry name" value="2-Hacid_dh"/>
    <property type="match status" value="1"/>
</dbReference>
<feature type="domain" description="D-isomer specific 2-hydroxyacid dehydrogenase NAD-binding" evidence="6">
    <location>
        <begin position="117"/>
        <end position="292"/>
    </location>
</feature>
<dbReference type="GO" id="GO:0051287">
    <property type="term" value="F:NAD binding"/>
    <property type="evidence" value="ECO:0007669"/>
    <property type="project" value="InterPro"/>
</dbReference>
<dbReference type="PROSITE" id="PS00670">
    <property type="entry name" value="D_2_HYDROXYACID_DH_2"/>
    <property type="match status" value="1"/>
</dbReference>
<dbReference type="EMBL" id="DSQF01000003">
    <property type="protein sequence ID" value="HGZ42252.1"/>
    <property type="molecule type" value="Genomic_DNA"/>
</dbReference>
<evidence type="ECO:0000313" key="7">
    <source>
        <dbReference type="EMBL" id="HGZ42252.1"/>
    </source>
</evidence>
<evidence type="ECO:0000259" key="6">
    <source>
        <dbReference type="Pfam" id="PF02826"/>
    </source>
</evidence>
<dbReference type="SUPFAM" id="SSF52283">
    <property type="entry name" value="Formate/glycerate dehydrogenase catalytic domain-like"/>
    <property type="match status" value="1"/>
</dbReference>